<dbReference type="EMBL" id="CP132968">
    <property type="protein sequence ID" value="WMD17855.1"/>
    <property type="molecule type" value="Genomic_DNA"/>
</dbReference>
<reference evidence="1" key="1">
    <citation type="submission" date="2023-08" db="EMBL/GenBank/DDBJ databases">
        <title>Complete Genome Sequences of butyrate producing Anaerostipes hadrus strains BA1 and GIF7 isolated from the terminal ileum of a healthy lean male.</title>
        <authorList>
            <person name="Low A."/>
            <person name="Sheludchenko M."/>
            <person name="Cheng H.E."/>
            <person name="Koh X.Q."/>
            <person name="Lee J."/>
        </authorList>
    </citation>
    <scope>NUCLEOTIDE SEQUENCE</scope>
    <source>
        <strain evidence="1">BA1</strain>
    </source>
</reference>
<organism evidence="1 2">
    <name type="scientific">Anaerostipes hadrus</name>
    <dbReference type="NCBI Taxonomy" id="649756"/>
    <lineage>
        <taxon>Bacteria</taxon>
        <taxon>Bacillati</taxon>
        <taxon>Bacillota</taxon>
        <taxon>Clostridia</taxon>
        <taxon>Lachnospirales</taxon>
        <taxon>Lachnospiraceae</taxon>
        <taxon>Anaerostipes</taxon>
    </lineage>
</organism>
<evidence type="ECO:0000313" key="1">
    <source>
        <dbReference type="EMBL" id="WMD17855.1"/>
    </source>
</evidence>
<dbReference type="RefSeq" id="WP_226797333.1">
    <property type="nucleotide sequence ID" value="NZ_CP132968.1"/>
</dbReference>
<sequence>MGGVIHYPSDEYLTYLMTVDEMMFTDEIDCSDLFGGNSERERIMIFEIGQ</sequence>
<gene>
    <name evidence="1" type="ORF">RBI15_07175</name>
</gene>
<name>A0AAQ3JLM3_ANAHA</name>
<dbReference type="GeneID" id="92741169"/>
<proteinExistence type="predicted"/>
<dbReference type="Proteomes" id="UP001243496">
    <property type="component" value="Chromosome"/>
</dbReference>
<dbReference type="AlphaFoldDB" id="A0AAQ3JLM3"/>
<protein>
    <submittedName>
        <fullName evidence="1">Uncharacterized protein</fullName>
    </submittedName>
</protein>
<accession>A0AAQ3JLM3</accession>
<evidence type="ECO:0000313" key="2">
    <source>
        <dbReference type="Proteomes" id="UP001243496"/>
    </source>
</evidence>